<dbReference type="EC" id="3.5.5.1" evidence="4"/>
<feature type="domain" description="CN hydrolase" evidence="6">
    <location>
        <begin position="9"/>
        <end position="283"/>
    </location>
</feature>
<reference evidence="7 8" key="1">
    <citation type="submission" date="2016-04" db="EMBL/GenBank/DDBJ databases">
        <title>A degradative enzymes factory behind the ericoid mycorrhizal symbiosis.</title>
        <authorList>
            <consortium name="DOE Joint Genome Institute"/>
            <person name="Martino E."/>
            <person name="Morin E."/>
            <person name="Grelet G."/>
            <person name="Kuo A."/>
            <person name="Kohler A."/>
            <person name="Daghino S."/>
            <person name="Barry K."/>
            <person name="Choi C."/>
            <person name="Cichocki N."/>
            <person name="Clum A."/>
            <person name="Copeland A."/>
            <person name="Hainaut M."/>
            <person name="Haridas S."/>
            <person name="Labutti K."/>
            <person name="Lindquist E."/>
            <person name="Lipzen A."/>
            <person name="Khouja H.-R."/>
            <person name="Murat C."/>
            <person name="Ohm R."/>
            <person name="Olson A."/>
            <person name="Spatafora J."/>
            <person name="Veneault-Fourrey C."/>
            <person name="Henrissat B."/>
            <person name="Grigoriev I."/>
            <person name="Martin F."/>
            <person name="Perotto S."/>
        </authorList>
    </citation>
    <scope>NUCLEOTIDE SEQUENCE [LARGE SCALE GENOMIC DNA]</scope>
    <source>
        <strain evidence="7 8">F</strain>
    </source>
</reference>
<evidence type="ECO:0000259" key="6">
    <source>
        <dbReference type="PROSITE" id="PS50263"/>
    </source>
</evidence>
<comment type="catalytic activity">
    <reaction evidence="3">
        <text>a nitrile + 2 H2O = a carboxylate + NH4(+)</text>
        <dbReference type="Rhea" id="RHEA:21724"/>
        <dbReference type="ChEBI" id="CHEBI:15377"/>
        <dbReference type="ChEBI" id="CHEBI:18379"/>
        <dbReference type="ChEBI" id="CHEBI:28938"/>
        <dbReference type="ChEBI" id="CHEBI:29067"/>
        <dbReference type="EC" id="3.5.5.1"/>
    </reaction>
</comment>
<dbReference type="OrthoDB" id="10250282at2759"/>
<dbReference type="InterPro" id="IPR003010">
    <property type="entry name" value="C-N_Hydrolase"/>
</dbReference>
<dbReference type="FunFam" id="3.60.110.10:FF:000011">
    <property type="entry name" value="Cyanide hydratase"/>
    <property type="match status" value="1"/>
</dbReference>
<name>A0A2J6R630_HYAVF</name>
<dbReference type="Gene3D" id="3.60.110.10">
    <property type="entry name" value="Carbon-nitrogen hydrolase"/>
    <property type="match status" value="1"/>
</dbReference>
<protein>
    <recommendedName>
        <fullName evidence="4">nitrilase</fullName>
        <ecNumber evidence="4">3.5.5.1</ecNumber>
    </recommendedName>
</protein>
<accession>A0A2J6R630</accession>
<dbReference type="CDD" id="cd07564">
    <property type="entry name" value="nitrilases_CHs"/>
    <property type="match status" value="1"/>
</dbReference>
<keyword evidence="8" id="KW-1185">Reference proteome</keyword>
<dbReference type="GO" id="GO:0016836">
    <property type="term" value="F:hydro-lyase activity"/>
    <property type="evidence" value="ECO:0007669"/>
    <property type="project" value="UniProtKB-ARBA"/>
</dbReference>
<evidence type="ECO:0000313" key="7">
    <source>
        <dbReference type="EMBL" id="PMD33963.1"/>
    </source>
</evidence>
<dbReference type="STRING" id="1149755.A0A2J6R630"/>
<comment type="similarity">
    <text evidence="1">Belongs to the carbon-nitrogen hydrolase superfamily. Nitrilase family.</text>
</comment>
<gene>
    <name evidence="7" type="ORF">L207DRAFT_469466</name>
</gene>
<dbReference type="Pfam" id="PF00795">
    <property type="entry name" value="CN_hydrolase"/>
    <property type="match status" value="1"/>
</dbReference>
<dbReference type="PROSITE" id="PS50263">
    <property type="entry name" value="CN_HYDROLASE"/>
    <property type="match status" value="1"/>
</dbReference>
<dbReference type="GO" id="GO:0000257">
    <property type="term" value="F:nitrilase activity"/>
    <property type="evidence" value="ECO:0007669"/>
    <property type="project" value="UniProtKB-EC"/>
</dbReference>
<evidence type="ECO:0000256" key="4">
    <source>
        <dbReference type="ARBA" id="ARBA00039045"/>
    </source>
</evidence>
<dbReference type="AlphaFoldDB" id="A0A2J6R630"/>
<dbReference type="InterPro" id="IPR036526">
    <property type="entry name" value="C-N_Hydrolase_sf"/>
</dbReference>
<dbReference type="InterPro" id="IPR000132">
    <property type="entry name" value="Nitrilase/CN_hydratase_CS"/>
</dbReference>
<feature type="active site" description="Proton acceptor" evidence="5">
    <location>
        <position position="49"/>
    </location>
</feature>
<dbReference type="InterPro" id="IPR044149">
    <property type="entry name" value="Nitrilases_CHs"/>
</dbReference>
<evidence type="ECO:0000256" key="5">
    <source>
        <dbReference type="PROSITE-ProRule" id="PRU10139"/>
    </source>
</evidence>
<dbReference type="PANTHER" id="PTHR46044:SF14">
    <property type="entry name" value="ARYLACETONITRILASE"/>
    <property type="match status" value="1"/>
</dbReference>
<sequence length="323" mass="35895">MNSSAPRTTRVAVTQAEPEWLDLENSVTKTCTLIEEAAANGAKLVAFPEVWIPGYPAWVWSRSLDLDLGTRYLKNSLKVKSPEMERIRNCAAENNINVCLGFSENDNNSLYISQSIIGNDGEIKMLRRKIKATHMERTIFGDASGDCLRNVVDTSAGRVGSLACWEHVQPLLKCHTYLQREEIHVSAWPPVFDHDDLDLSLWSMSRPGTETLSRTYAIESQSFVLHTTAVIGLKGIELMGTAGGMIMNTPGGGCSAIFGPDGRRMTTALAETEEGIIYADLDLDDVLKAKQFLDTCGHYSRPDMLYLGVDDREKMHLRADHKR</sequence>
<evidence type="ECO:0000256" key="2">
    <source>
        <dbReference type="ARBA" id="ARBA00022801"/>
    </source>
</evidence>
<dbReference type="EMBL" id="KZ613955">
    <property type="protein sequence ID" value="PMD33963.1"/>
    <property type="molecule type" value="Genomic_DNA"/>
</dbReference>
<dbReference type="PANTHER" id="PTHR46044">
    <property type="entry name" value="NITRILASE"/>
    <property type="match status" value="1"/>
</dbReference>
<dbReference type="SUPFAM" id="SSF56317">
    <property type="entry name" value="Carbon-nitrogen hydrolase"/>
    <property type="match status" value="1"/>
</dbReference>
<proteinExistence type="inferred from homology"/>
<dbReference type="PROSITE" id="PS00920">
    <property type="entry name" value="NITRIL_CHT_1"/>
    <property type="match status" value="1"/>
</dbReference>
<organism evidence="7 8">
    <name type="scientific">Hyaloscypha variabilis (strain UAMH 11265 / GT02V1 / F)</name>
    <name type="common">Meliniomyces variabilis</name>
    <dbReference type="NCBI Taxonomy" id="1149755"/>
    <lineage>
        <taxon>Eukaryota</taxon>
        <taxon>Fungi</taxon>
        <taxon>Dikarya</taxon>
        <taxon>Ascomycota</taxon>
        <taxon>Pezizomycotina</taxon>
        <taxon>Leotiomycetes</taxon>
        <taxon>Helotiales</taxon>
        <taxon>Hyaloscyphaceae</taxon>
        <taxon>Hyaloscypha</taxon>
        <taxon>Hyaloscypha variabilis</taxon>
    </lineage>
</organism>
<keyword evidence="2 7" id="KW-0378">Hydrolase</keyword>
<evidence type="ECO:0000256" key="3">
    <source>
        <dbReference type="ARBA" id="ARBA00036406"/>
    </source>
</evidence>
<evidence type="ECO:0000313" key="8">
    <source>
        <dbReference type="Proteomes" id="UP000235786"/>
    </source>
</evidence>
<evidence type="ECO:0000256" key="1">
    <source>
        <dbReference type="ARBA" id="ARBA00008129"/>
    </source>
</evidence>
<dbReference type="Proteomes" id="UP000235786">
    <property type="component" value="Unassembled WGS sequence"/>
</dbReference>